<dbReference type="GO" id="GO:0005524">
    <property type="term" value="F:ATP binding"/>
    <property type="evidence" value="ECO:0007669"/>
    <property type="project" value="UniProtKB-UniRule"/>
</dbReference>
<dbReference type="InterPro" id="IPR027484">
    <property type="entry name" value="PInositol-4-P-5-kinase_N"/>
</dbReference>
<feature type="compositionally biased region" description="Polar residues" evidence="5">
    <location>
        <begin position="1371"/>
        <end position="1386"/>
    </location>
</feature>
<feature type="region of interest" description="Disordered" evidence="5">
    <location>
        <begin position="736"/>
        <end position="756"/>
    </location>
</feature>
<sequence>MDSSRHNLHGLPPTYLAHLKALLHQWLTQQTTPAGDSKLWSEKRVAQIERAIWEGAVLTSAERGSRRESGILEQNWEGWIGGSTKRKSLWKEETRQEEEKIKEDEKTEAHVSRKSSMGDRDRGRLRLMVAQAGSTASTPSNASPRASSVASTERRQGTDSAPRDVNKGKTPEQSDQEKLQEWCRIVSTLDGYEPLSLAKADGWEDINTDRVPKSTHQHIPGSFPQSGLSIEYRHSLDNPSQSKGTFSTLGLPSSPPKHDPSNQSYDLLKPVFCLHFPISHSSRTSTKGLARKEGSQSTIRIRRDPSVSARSASSAGSSRWWGSGNKWGDILGSPFLQDDEEERVEVDFVQGRFALPSDLFGSPALERRESKKGRVTKRKRRRSIFSALEVVSSSLSTNSSLPSESTSDTTSEAESGQSDTDTDDEMSGKEIKRRIPSRRHRPLSLILSGAEDDIPRSAAEEGKIRLVGGTIVVKGLRGGERKALGEVLKALIWTIGMMKLELDLYTAFRLPHEPDPSTTFALDVSSSVPLIHPALSPQTSNPTPRPSGEVSRSSSLREKDRSRGQGSREGKKGFLSKLGKNTKGVWNGLLGRKGSARDKSHGQSDMGGEEYTSPILSPTLPSESSPSSPLFPSQPLSSHLHSPSLSSPSSFPRFKYSSYPKDPSPDSNSSFHTNPNINTDANSNANTNANPPSQHLQTLSTLSTLLPSSTPGLKYPMPPILLRIQEEERIRREKTQKETLAMSENSNGSGDTSGNTLRGRAMAYRPGGDVRSGLHVLTAGIDTLAGWTRLQLLCVLYCVGLPSPVSGSKSGSIANGGEQLGEDVKGEADEEKGGEGEICESPQPQFLPPTLTIGGYLQHLGEELGENLLCTRSGCEKEVGQHVRWYVHAGVKVGLRIENVKVKEDGGRDDDGVREDEDEGAVAGKAEDGQDVEGWVKCIVCREESEPRQLNEGALAYPWSKLLELLIYTPHLQPPICDHHTTPHAYITLFRTSSYTASLTSSPVKLYDVRLPKLQIGPNIPKRKAGGGRQGMGLMMDDEKEGENALKREVTRWCEALDDRIDILREKIEREYEAAKELSEGPEKSGPGLQEKFDTLLSLSTIFTAFKDNSLESISSTPQDLFNDLRISFSAFIRSSLSEIEAWEKKYLPENAEEGLETMKEMIPEYAKEGGRVHALPGSGVLVKEDEPASVVAYTLSSLAYLIELTNTSKPADDSNPATAITTPRDPTDSSLPIAPTTGAGTPTSASTPSGSGWSTKIEHRDSPRDLLSLRSIVKKKSDASVSFDKAKFTPSALGLSTLSSGAPSLELNLEKVEGVSEGVEGRDRMEEIAKAVGKATGQEMTLGTTTAHAVPSSLSRRASMTESDTSSSSGVRLSSPATKSSQGPPSSFRPIRSASSTPISRSPMSPLPTATRSPASGATTTSTLSPNTAISPGARDSSWDSVTSSFVNSVNNLWKLGSEMGETFSSMRSRPRDQSLKSLMGPLSSMDNSLSTLSPRPHLHFTYAFADKLRLSCTVYFATAFDTLRRRCAIDKVLVQSLERTEVWDAQGGKSKAGFWMTKDKRFIVKELLSKWTVSDMHALLEISPAYFHHMAGTHNRATALAKIVGFYTVTIKDSQCGQKRQLDLLVMENLFHNQNILKTFDLKGIEGRRVAKTKEGDKEVKSTTTQFDADWLEGMQKGLVLLQPRKHAKRILLDAISLDTRFLSSQSIMDYSLLLGVDTRSSLLPSPNISEDKLDQERENGLLIVGIVDAIGSFNLFKTIESRGKMVMNRGGDVTVIPPDQYRERFENAIRHYFVACPDKWSKVSRKVGGFNGCEVSSVL</sequence>
<dbReference type="FunFam" id="3.30.810.10:FF:000012">
    <property type="entry name" value="Phosphatidylinositol-4-phosphate 5-Kinase family protein"/>
    <property type="match status" value="1"/>
</dbReference>
<dbReference type="PANTHER" id="PTHR45748">
    <property type="entry name" value="1-PHOSPHATIDYLINOSITOL 3-PHOSPHATE 5-KINASE-RELATED"/>
    <property type="match status" value="1"/>
</dbReference>
<feature type="region of interest" description="Disordered" evidence="5">
    <location>
        <begin position="396"/>
        <end position="434"/>
    </location>
</feature>
<feature type="region of interest" description="Disordered" evidence="5">
    <location>
        <begin position="531"/>
        <end position="695"/>
    </location>
</feature>
<dbReference type="CDD" id="cd17300">
    <property type="entry name" value="PIPKc_PIKfyve"/>
    <property type="match status" value="1"/>
</dbReference>
<dbReference type="PANTHER" id="PTHR45748:SF7">
    <property type="entry name" value="1-PHOSPHATIDYLINOSITOL 3-PHOSPHATE 5-KINASE-RELATED"/>
    <property type="match status" value="1"/>
</dbReference>
<feature type="region of interest" description="Disordered" evidence="5">
    <location>
        <begin position="234"/>
        <end position="262"/>
    </location>
</feature>
<feature type="compositionally biased region" description="Polar residues" evidence="5">
    <location>
        <begin position="1208"/>
        <end position="1222"/>
    </location>
</feature>
<feature type="compositionally biased region" description="Low complexity" evidence="5">
    <location>
        <begin position="308"/>
        <end position="320"/>
    </location>
</feature>
<dbReference type="Proteomes" id="UP000199727">
    <property type="component" value="Unassembled WGS sequence"/>
</dbReference>
<dbReference type="GO" id="GO:0000285">
    <property type="term" value="F:1-phosphatidylinositol-3-phosphate 5-kinase activity"/>
    <property type="evidence" value="ECO:0007669"/>
    <property type="project" value="InterPro"/>
</dbReference>
<feature type="compositionally biased region" description="Basic and acidic residues" evidence="5">
    <location>
        <begin position="98"/>
        <end position="124"/>
    </location>
</feature>
<dbReference type="SMART" id="SM00330">
    <property type="entry name" value="PIPKc"/>
    <property type="match status" value="1"/>
</dbReference>
<feature type="compositionally biased region" description="Polar residues" evidence="5">
    <location>
        <begin position="237"/>
        <end position="251"/>
    </location>
</feature>
<keyword evidence="4" id="KW-0175">Coiled coil</keyword>
<feature type="compositionally biased region" description="Polar residues" evidence="5">
    <location>
        <begin position="1394"/>
        <end position="1431"/>
    </location>
</feature>
<feature type="compositionally biased region" description="Polar residues" evidence="5">
    <location>
        <begin position="1339"/>
        <end position="1359"/>
    </location>
</feature>
<evidence type="ECO:0000313" key="7">
    <source>
        <dbReference type="EMBL" id="OXG11461.1"/>
    </source>
</evidence>
<keyword evidence="2 3" id="KW-0067">ATP-binding</keyword>
<gene>
    <name evidence="7" type="ORF">C361_06566</name>
</gene>
<feature type="compositionally biased region" description="Basic and acidic residues" evidence="5">
    <location>
        <begin position="152"/>
        <end position="179"/>
    </location>
</feature>
<feature type="region of interest" description="Disordered" evidence="5">
    <location>
        <begin position="1208"/>
        <end position="1261"/>
    </location>
</feature>
<comment type="caution">
    <text evidence="7">The sequence shown here is derived from an EMBL/GenBank/DDBJ whole genome shotgun (WGS) entry which is preliminary data.</text>
</comment>
<accession>A0A854Q2J7</accession>
<feature type="compositionally biased region" description="Low complexity" evidence="5">
    <location>
        <begin position="1361"/>
        <end position="1370"/>
    </location>
</feature>
<feature type="compositionally biased region" description="Polar residues" evidence="5">
    <location>
        <begin position="132"/>
        <end position="151"/>
    </location>
</feature>
<feature type="region of interest" description="Disordered" evidence="5">
    <location>
        <begin position="1334"/>
        <end position="1442"/>
    </location>
</feature>
<dbReference type="GO" id="GO:0010008">
    <property type="term" value="C:endosome membrane"/>
    <property type="evidence" value="ECO:0007669"/>
    <property type="project" value="TreeGrafter"/>
</dbReference>
<evidence type="ECO:0000313" key="8">
    <source>
        <dbReference type="Proteomes" id="UP000199727"/>
    </source>
</evidence>
<feature type="domain" description="PIPK" evidence="6">
    <location>
        <begin position="1439"/>
        <end position="1796"/>
    </location>
</feature>
<dbReference type="InterPro" id="IPR044769">
    <property type="entry name" value="PIKfyve_PIPKc"/>
</dbReference>
<dbReference type="OrthoDB" id="158357at2759"/>
<protein>
    <recommendedName>
        <fullName evidence="6">PIPK domain-containing protein</fullName>
    </recommendedName>
</protein>
<feature type="compositionally biased region" description="Basic and acidic residues" evidence="5">
    <location>
        <begin position="822"/>
        <end position="835"/>
    </location>
</feature>
<proteinExistence type="predicted"/>
<feature type="region of interest" description="Disordered" evidence="5">
    <location>
        <begin position="98"/>
        <end position="179"/>
    </location>
</feature>
<feature type="compositionally biased region" description="Basic and acidic residues" evidence="5">
    <location>
        <begin position="555"/>
        <end position="572"/>
    </location>
</feature>
<dbReference type="EMBL" id="AMKT01000098">
    <property type="protein sequence ID" value="OXG11461.1"/>
    <property type="molecule type" value="Genomic_DNA"/>
</dbReference>
<feature type="compositionally biased region" description="Low complexity" evidence="5">
    <location>
        <begin position="396"/>
        <end position="415"/>
    </location>
</feature>
<evidence type="ECO:0000256" key="2">
    <source>
        <dbReference type="ARBA" id="ARBA00022840"/>
    </source>
</evidence>
<reference evidence="7 8" key="1">
    <citation type="submission" date="2017-06" db="EMBL/GenBank/DDBJ databases">
        <title>Global population genomics of the pathogenic fungus Cryptococcus neoformans var. grubii.</title>
        <authorList>
            <person name="Cuomo C."/>
            <person name="Litvintseva A."/>
            <person name="Chen Y."/>
            <person name="Young S."/>
            <person name="Zeng Q."/>
            <person name="Chapman S."/>
            <person name="Gujja S."/>
            <person name="Saif S."/>
            <person name="Birren B."/>
        </authorList>
    </citation>
    <scope>NUCLEOTIDE SEQUENCE [LARGE SCALE GENOMIC DNA]</scope>
    <source>
        <strain evidence="7 8">Tu259-1</strain>
    </source>
</reference>
<dbReference type="Gene3D" id="3.30.800.10">
    <property type="entry name" value="Phosphatidylinositol Phosphate Kinase II Beta"/>
    <property type="match status" value="1"/>
</dbReference>
<dbReference type="InterPro" id="IPR002498">
    <property type="entry name" value="PInositol-4-P-4/5-kinase_core"/>
</dbReference>
<name>A0A854Q2J7_CRYNE</name>
<organism evidence="7 8">
    <name type="scientific">Cryptococcus neoformans Tu259-1</name>
    <dbReference type="NCBI Taxonomy" id="1230072"/>
    <lineage>
        <taxon>Eukaryota</taxon>
        <taxon>Fungi</taxon>
        <taxon>Dikarya</taxon>
        <taxon>Basidiomycota</taxon>
        <taxon>Agaricomycotina</taxon>
        <taxon>Tremellomycetes</taxon>
        <taxon>Tremellales</taxon>
        <taxon>Cryptococcaceae</taxon>
        <taxon>Cryptococcus</taxon>
        <taxon>Cryptococcus neoformans species complex</taxon>
    </lineage>
</organism>
<dbReference type="Gene3D" id="3.30.810.10">
    <property type="entry name" value="2-Layer Sandwich"/>
    <property type="match status" value="1"/>
</dbReference>
<keyword evidence="1 3" id="KW-0547">Nucleotide-binding</keyword>
<dbReference type="GO" id="GO:0046854">
    <property type="term" value="P:phosphatidylinositol phosphate biosynthetic process"/>
    <property type="evidence" value="ECO:0007669"/>
    <property type="project" value="TreeGrafter"/>
</dbReference>
<feature type="compositionally biased region" description="Low complexity" evidence="5">
    <location>
        <begin position="1235"/>
        <end position="1253"/>
    </location>
</feature>
<feature type="coiled-coil region" evidence="4">
    <location>
        <begin position="1054"/>
        <end position="1081"/>
    </location>
</feature>
<dbReference type="Pfam" id="PF01504">
    <property type="entry name" value="PIP5K"/>
    <property type="match status" value="2"/>
</dbReference>
<evidence type="ECO:0000259" key="6">
    <source>
        <dbReference type="PROSITE" id="PS51455"/>
    </source>
</evidence>
<keyword evidence="3" id="KW-0418">Kinase</keyword>
<dbReference type="InterPro" id="IPR027483">
    <property type="entry name" value="PInositol-4-P-4/5-kinase_C_sf"/>
</dbReference>
<feature type="region of interest" description="Disordered" evidence="5">
    <location>
        <begin position="807"/>
        <end position="844"/>
    </location>
</feature>
<evidence type="ECO:0000256" key="3">
    <source>
        <dbReference type="PROSITE-ProRule" id="PRU00781"/>
    </source>
</evidence>
<feature type="compositionally biased region" description="Low complexity" evidence="5">
    <location>
        <begin position="613"/>
        <end position="695"/>
    </location>
</feature>
<evidence type="ECO:0000256" key="4">
    <source>
        <dbReference type="SAM" id="Coils"/>
    </source>
</evidence>
<keyword evidence="3" id="KW-0808">Transferase</keyword>
<dbReference type="GO" id="GO:0000329">
    <property type="term" value="C:fungal-type vacuole membrane"/>
    <property type="evidence" value="ECO:0007669"/>
    <property type="project" value="TreeGrafter"/>
</dbReference>
<feature type="compositionally biased region" description="Polar residues" evidence="5">
    <location>
        <begin position="742"/>
        <end position="756"/>
    </location>
</feature>
<feature type="region of interest" description="Disordered" evidence="5">
    <location>
        <begin position="284"/>
        <end position="320"/>
    </location>
</feature>
<evidence type="ECO:0000256" key="5">
    <source>
        <dbReference type="SAM" id="MobiDB-lite"/>
    </source>
</evidence>
<dbReference type="PROSITE" id="PS51455">
    <property type="entry name" value="PIPK"/>
    <property type="match status" value="1"/>
</dbReference>
<dbReference type="SUPFAM" id="SSF56104">
    <property type="entry name" value="SAICAR synthase-like"/>
    <property type="match status" value="1"/>
</dbReference>
<evidence type="ECO:0000256" key="1">
    <source>
        <dbReference type="ARBA" id="ARBA00022741"/>
    </source>
</evidence>